<evidence type="ECO:0000313" key="1">
    <source>
        <dbReference type="EMBL" id="EDW47760.1"/>
    </source>
</evidence>
<dbReference type="EMBL" id="CH480816">
    <property type="protein sequence ID" value="EDW47760.1"/>
    <property type="molecule type" value="Genomic_DNA"/>
</dbReference>
<proteinExistence type="predicted"/>
<organism evidence="2">
    <name type="scientific">Drosophila sechellia</name>
    <name type="common">Fruit fly</name>
    <dbReference type="NCBI Taxonomy" id="7238"/>
    <lineage>
        <taxon>Eukaryota</taxon>
        <taxon>Metazoa</taxon>
        <taxon>Ecdysozoa</taxon>
        <taxon>Arthropoda</taxon>
        <taxon>Hexapoda</taxon>
        <taxon>Insecta</taxon>
        <taxon>Pterygota</taxon>
        <taxon>Neoptera</taxon>
        <taxon>Endopterygota</taxon>
        <taxon>Diptera</taxon>
        <taxon>Brachycera</taxon>
        <taxon>Muscomorpha</taxon>
        <taxon>Ephydroidea</taxon>
        <taxon>Drosophilidae</taxon>
        <taxon>Drosophila</taxon>
        <taxon>Sophophora</taxon>
    </lineage>
</organism>
<protein>
    <submittedName>
        <fullName evidence="1">GM21487</fullName>
    </submittedName>
</protein>
<gene>
    <name evidence="1" type="primary">Dsec\GM21487</name>
    <name evidence="1" type="ORF">Dsec_GM21487</name>
</gene>
<evidence type="ECO:0000313" key="2">
    <source>
        <dbReference type="Proteomes" id="UP000001292"/>
    </source>
</evidence>
<keyword evidence="2" id="KW-1185">Reference proteome</keyword>
<dbReference type="Proteomes" id="UP000001292">
    <property type="component" value="Unassembled WGS sequence"/>
</dbReference>
<dbReference type="HOGENOM" id="CLU_3052572_0_0_1"/>
<dbReference type="AlphaFoldDB" id="B4HQW3"/>
<sequence length="54" mass="5980">MEMEMEMEPGDDNDDDDCIRNATFCLQLATHLVAKWGIPAGGSGSSNFWRIFGV</sequence>
<name>B4HQW3_DROSE</name>
<reference evidence="1 2" key="1">
    <citation type="journal article" date="2007" name="Nature">
        <title>Evolution of genes and genomes on the Drosophila phylogeny.</title>
        <authorList>
            <consortium name="Drosophila 12 Genomes Consortium"/>
            <person name="Clark A.G."/>
            <person name="Eisen M.B."/>
            <person name="Smith D.R."/>
            <person name="Bergman C.M."/>
            <person name="Oliver B."/>
            <person name="Markow T.A."/>
            <person name="Kaufman T.C."/>
            <person name="Kellis M."/>
            <person name="Gelbart W."/>
            <person name="Iyer V.N."/>
            <person name="Pollard D.A."/>
            <person name="Sackton T.B."/>
            <person name="Larracuente A.M."/>
            <person name="Singh N.D."/>
            <person name="Abad J.P."/>
            <person name="Abt D.N."/>
            <person name="Adryan B."/>
            <person name="Aguade M."/>
            <person name="Akashi H."/>
            <person name="Anderson W.W."/>
            <person name="Aquadro C.F."/>
            <person name="Ardell D.H."/>
            <person name="Arguello R."/>
            <person name="Artieri C.G."/>
            <person name="Barbash D.A."/>
            <person name="Barker D."/>
            <person name="Barsanti P."/>
            <person name="Batterham P."/>
            <person name="Batzoglou S."/>
            <person name="Begun D."/>
            <person name="Bhutkar A."/>
            <person name="Blanco E."/>
            <person name="Bosak S.A."/>
            <person name="Bradley R.K."/>
            <person name="Brand A.D."/>
            <person name="Brent M.R."/>
            <person name="Brooks A.N."/>
            <person name="Brown R.H."/>
            <person name="Butlin R.K."/>
            <person name="Caggese C."/>
            <person name="Calvi B.R."/>
            <person name="Bernardo de Carvalho A."/>
            <person name="Caspi A."/>
            <person name="Castrezana S."/>
            <person name="Celniker S.E."/>
            <person name="Chang J.L."/>
            <person name="Chapple C."/>
            <person name="Chatterji S."/>
            <person name="Chinwalla A."/>
            <person name="Civetta A."/>
            <person name="Clifton S.W."/>
            <person name="Comeron J.M."/>
            <person name="Costello J.C."/>
            <person name="Coyne J.A."/>
            <person name="Daub J."/>
            <person name="David R.G."/>
            <person name="Delcher A.L."/>
            <person name="Delehaunty K."/>
            <person name="Do C.B."/>
            <person name="Ebling H."/>
            <person name="Edwards K."/>
            <person name="Eickbush T."/>
            <person name="Evans J.D."/>
            <person name="Filipski A."/>
            <person name="Findeiss S."/>
            <person name="Freyhult E."/>
            <person name="Fulton L."/>
            <person name="Fulton R."/>
            <person name="Garcia A.C."/>
            <person name="Gardiner A."/>
            <person name="Garfield D.A."/>
            <person name="Garvin B.E."/>
            <person name="Gibson G."/>
            <person name="Gilbert D."/>
            <person name="Gnerre S."/>
            <person name="Godfrey J."/>
            <person name="Good R."/>
            <person name="Gotea V."/>
            <person name="Gravely B."/>
            <person name="Greenberg A.J."/>
            <person name="Griffiths-Jones S."/>
            <person name="Gross S."/>
            <person name="Guigo R."/>
            <person name="Gustafson E.A."/>
            <person name="Haerty W."/>
            <person name="Hahn M.W."/>
            <person name="Halligan D.L."/>
            <person name="Halpern A.L."/>
            <person name="Halter G.M."/>
            <person name="Han M.V."/>
            <person name="Heger A."/>
            <person name="Hillier L."/>
            <person name="Hinrichs A.S."/>
            <person name="Holmes I."/>
            <person name="Hoskins R.A."/>
            <person name="Hubisz M.J."/>
            <person name="Hultmark D."/>
            <person name="Huntley M.A."/>
            <person name="Jaffe D.B."/>
            <person name="Jagadeeshan S."/>
            <person name="Jeck W.R."/>
            <person name="Johnson J."/>
            <person name="Jones C.D."/>
            <person name="Jordan W.C."/>
            <person name="Karpen G.H."/>
            <person name="Kataoka E."/>
            <person name="Keightley P.D."/>
            <person name="Kheradpour P."/>
            <person name="Kirkness E.F."/>
            <person name="Koerich L.B."/>
            <person name="Kristiansen K."/>
            <person name="Kudrna D."/>
            <person name="Kulathinal R.J."/>
            <person name="Kumar S."/>
            <person name="Kwok R."/>
            <person name="Lander E."/>
            <person name="Langley C.H."/>
            <person name="Lapoint R."/>
            <person name="Lazzaro B.P."/>
            <person name="Lee S.J."/>
            <person name="Levesque L."/>
            <person name="Li R."/>
            <person name="Lin C.F."/>
            <person name="Lin M.F."/>
            <person name="Lindblad-Toh K."/>
            <person name="Llopart A."/>
            <person name="Long M."/>
            <person name="Low L."/>
            <person name="Lozovsky E."/>
            <person name="Lu J."/>
            <person name="Luo M."/>
            <person name="Machado C.A."/>
            <person name="Makalowski W."/>
            <person name="Marzo M."/>
            <person name="Matsuda M."/>
            <person name="Matzkin L."/>
            <person name="McAllister B."/>
            <person name="McBride C.S."/>
            <person name="McKernan B."/>
            <person name="McKernan K."/>
            <person name="Mendez-Lago M."/>
            <person name="Minx P."/>
            <person name="Mollenhauer M.U."/>
            <person name="Montooth K."/>
            <person name="Mount S.M."/>
            <person name="Mu X."/>
            <person name="Myers E."/>
            <person name="Negre B."/>
            <person name="Newfeld S."/>
            <person name="Nielsen R."/>
            <person name="Noor M.A."/>
            <person name="O'Grady P."/>
            <person name="Pachter L."/>
            <person name="Papaceit M."/>
            <person name="Parisi M.J."/>
            <person name="Parisi M."/>
            <person name="Parts L."/>
            <person name="Pedersen J.S."/>
            <person name="Pesole G."/>
            <person name="Phillippy A.M."/>
            <person name="Ponting C.P."/>
            <person name="Pop M."/>
            <person name="Porcelli D."/>
            <person name="Powell J.R."/>
            <person name="Prohaska S."/>
            <person name="Pruitt K."/>
            <person name="Puig M."/>
            <person name="Quesneville H."/>
            <person name="Ram K.R."/>
            <person name="Rand D."/>
            <person name="Rasmussen M.D."/>
            <person name="Reed L.K."/>
            <person name="Reenan R."/>
            <person name="Reily A."/>
            <person name="Remington K.A."/>
            <person name="Rieger T.T."/>
            <person name="Ritchie M.G."/>
            <person name="Robin C."/>
            <person name="Rogers Y.H."/>
            <person name="Rohde C."/>
            <person name="Rozas J."/>
            <person name="Rubenfield M.J."/>
            <person name="Ruiz A."/>
            <person name="Russo S."/>
            <person name="Salzberg S.L."/>
            <person name="Sanchez-Gracia A."/>
            <person name="Saranga D.J."/>
            <person name="Sato H."/>
            <person name="Schaeffer S.W."/>
            <person name="Schatz M.C."/>
            <person name="Schlenke T."/>
            <person name="Schwartz R."/>
            <person name="Segarra C."/>
            <person name="Singh R.S."/>
            <person name="Sirot L."/>
            <person name="Sirota M."/>
            <person name="Sisneros N.B."/>
            <person name="Smith C.D."/>
            <person name="Smith T.F."/>
            <person name="Spieth J."/>
            <person name="Stage D.E."/>
            <person name="Stark A."/>
            <person name="Stephan W."/>
            <person name="Strausberg R.L."/>
            <person name="Strempel S."/>
            <person name="Sturgill D."/>
            <person name="Sutton G."/>
            <person name="Sutton G.G."/>
            <person name="Tao W."/>
            <person name="Teichmann S."/>
            <person name="Tobari Y.N."/>
            <person name="Tomimura Y."/>
            <person name="Tsolas J.M."/>
            <person name="Valente V.L."/>
            <person name="Venter E."/>
            <person name="Venter J.C."/>
            <person name="Vicario S."/>
            <person name="Vieira F.G."/>
            <person name="Vilella A.J."/>
            <person name="Villasante A."/>
            <person name="Walenz B."/>
            <person name="Wang J."/>
            <person name="Wasserman M."/>
            <person name="Watts T."/>
            <person name="Wilson D."/>
            <person name="Wilson R.K."/>
            <person name="Wing R.A."/>
            <person name="Wolfner M.F."/>
            <person name="Wong A."/>
            <person name="Wong G.K."/>
            <person name="Wu C.I."/>
            <person name="Wu G."/>
            <person name="Yamamoto D."/>
            <person name="Yang H.P."/>
            <person name="Yang S.P."/>
            <person name="Yorke J.A."/>
            <person name="Yoshida K."/>
            <person name="Zdobnov E."/>
            <person name="Zhang P."/>
            <person name="Zhang Y."/>
            <person name="Zimin A.V."/>
            <person name="Baldwin J."/>
            <person name="Abdouelleil A."/>
            <person name="Abdulkadir J."/>
            <person name="Abebe A."/>
            <person name="Abera B."/>
            <person name="Abreu J."/>
            <person name="Acer S.C."/>
            <person name="Aftuck L."/>
            <person name="Alexander A."/>
            <person name="An P."/>
            <person name="Anderson E."/>
            <person name="Anderson S."/>
            <person name="Arachi H."/>
            <person name="Azer M."/>
            <person name="Bachantsang P."/>
            <person name="Barry A."/>
            <person name="Bayul T."/>
            <person name="Berlin A."/>
            <person name="Bessette D."/>
            <person name="Bloom T."/>
            <person name="Blye J."/>
            <person name="Boguslavskiy L."/>
            <person name="Bonnet C."/>
            <person name="Boukhgalter B."/>
            <person name="Bourzgui I."/>
            <person name="Brown A."/>
            <person name="Cahill P."/>
            <person name="Channer S."/>
            <person name="Cheshatsang Y."/>
            <person name="Chuda L."/>
            <person name="Citroen M."/>
            <person name="Collymore A."/>
            <person name="Cooke P."/>
            <person name="Costello M."/>
            <person name="D'Aco K."/>
            <person name="Daza R."/>
            <person name="De Haan G."/>
            <person name="DeGray S."/>
            <person name="DeMaso C."/>
            <person name="Dhargay N."/>
            <person name="Dooley K."/>
            <person name="Dooley E."/>
            <person name="Doricent M."/>
            <person name="Dorje P."/>
            <person name="Dorjee K."/>
            <person name="Dupes A."/>
            <person name="Elong R."/>
            <person name="Falk J."/>
            <person name="Farina A."/>
            <person name="Faro S."/>
            <person name="Ferguson D."/>
            <person name="Fisher S."/>
            <person name="Foley C.D."/>
            <person name="Franke A."/>
            <person name="Friedrich D."/>
            <person name="Gadbois L."/>
            <person name="Gearin G."/>
            <person name="Gearin C.R."/>
            <person name="Giannoukos G."/>
            <person name="Goode T."/>
            <person name="Graham J."/>
            <person name="Grandbois E."/>
            <person name="Grewal S."/>
            <person name="Gyaltsen K."/>
            <person name="Hafez N."/>
            <person name="Hagos B."/>
            <person name="Hall J."/>
            <person name="Henson C."/>
            <person name="Hollinger A."/>
            <person name="Honan T."/>
            <person name="Huard M.D."/>
            <person name="Hughes L."/>
            <person name="Hurhula B."/>
            <person name="Husby M.E."/>
            <person name="Kamat A."/>
            <person name="Kanga B."/>
            <person name="Kashin S."/>
            <person name="Khazanovich D."/>
            <person name="Kisner P."/>
            <person name="Lance K."/>
            <person name="Lara M."/>
            <person name="Lee W."/>
            <person name="Lennon N."/>
            <person name="Letendre F."/>
            <person name="LeVine R."/>
            <person name="Lipovsky A."/>
            <person name="Liu X."/>
            <person name="Liu J."/>
            <person name="Liu S."/>
            <person name="Lokyitsang T."/>
            <person name="Lokyitsang Y."/>
            <person name="Lubonja R."/>
            <person name="Lui A."/>
            <person name="MacDonald P."/>
            <person name="Magnisalis V."/>
            <person name="Maru K."/>
            <person name="Matthews C."/>
            <person name="McCusker W."/>
            <person name="McDonough S."/>
            <person name="Mehta T."/>
            <person name="Meldrim J."/>
            <person name="Meneus L."/>
            <person name="Mihai O."/>
            <person name="Mihalev A."/>
            <person name="Mihova T."/>
            <person name="Mittelman R."/>
            <person name="Mlenga V."/>
            <person name="Montmayeur A."/>
            <person name="Mulrain L."/>
            <person name="Navidi A."/>
            <person name="Naylor J."/>
            <person name="Negash T."/>
            <person name="Nguyen T."/>
            <person name="Nguyen N."/>
            <person name="Nicol R."/>
            <person name="Norbu C."/>
            <person name="Norbu N."/>
            <person name="Novod N."/>
            <person name="O'Neill B."/>
            <person name="Osman S."/>
            <person name="Markiewicz E."/>
            <person name="Oyono O.L."/>
            <person name="Patti C."/>
            <person name="Phunkhang P."/>
            <person name="Pierre F."/>
            <person name="Priest M."/>
            <person name="Raghuraman S."/>
            <person name="Rege F."/>
            <person name="Reyes R."/>
            <person name="Rise C."/>
            <person name="Rogov P."/>
            <person name="Ross K."/>
            <person name="Ryan E."/>
            <person name="Settipalli S."/>
            <person name="Shea T."/>
            <person name="Sherpa N."/>
            <person name="Shi L."/>
            <person name="Shih D."/>
            <person name="Sparrow T."/>
            <person name="Spaulding J."/>
            <person name="Stalker J."/>
            <person name="Stange-Thomann N."/>
            <person name="Stavropoulos S."/>
            <person name="Stone C."/>
            <person name="Strader C."/>
            <person name="Tesfaye S."/>
            <person name="Thomson T."/>
            <person name="Thoulutsang Y."/>
            <person name="Thoulutsang D."/>
            <person name="Topham K."/>
            <person name="Topping I."/>
            <person name="Tsamla T."/>
            <person name="Vassiliev H."/>
            <person name="Vo A."/>
            <person name="Wangchuk T."/>
            <person name="Wangdi T."/>
            <person name="Weiand M."/>
            <person name="Wilkinson J."/>
            <person name="Wilson A."/>
            <person name="Yadav S."/>
            <person name="Young G."/>
            <person name="Yu Q."/>
            <person name="Zembek L."/>
            <person name="Zhong D."/>
            <person name="Zimmer A."/>
            <person name="Zwirko Z."/>
            <person name="Jaffe D.B."/>
            <person name="Alvarez P."/>
            <person name="Brockman W."/>
            <person name="Butler J."/>
            <person name="Chin C."/>
            <person name="Gnerre S."/>
            <person name="Grabherr M."/>
            <person name="Kleber M."/>
            <person name="Mauceli E."/>
            <person name="MacCallum I."/>
        </authorList>
    </citation>
    <scope>NUCLEOTIDE SEQUENCE [LARGE SCALE GENOMIC DNA]</scope>
    <source>
        <strain evidence="2">Rob3c / Tucson 14021-0248.25</strain>
    </source>
</reference>
<accession>B4HQW3</accession>